<dbReference type="OrthoDB" id="3944420at2759"/>
<accession>A0A8E2JIB8</accession>
<dbReference type="Pfam" id="PF02469">
    <property type="entry name" value="Fasciclin"/>
    <property type="match status" value="1"/>
</dbReference>
<keyword evidence="1" id="KW-0732">Signal</keyword>
<dbReference type="PANTHER" id="PTHR10900">
    <property type="entry name" value="PERIOSTIN-RELATED"/>
    <property type="match status" value="1"/>
</dbReference>
<gene>
    <name evidence="3" type="ORF">K432DRAFT_423299</name>
</gene>
<name>A0A8E2JIB8_9PEZI</name>
<dbReference type="SMART" id="SM00554">
    <property type="entry name" value="FAS1"/>
    <property type="match status" value="1"/>
</dbReference>
<feature type="chain" id="PRO_5034194338" description="FAS1 domain-containing protein" evidence="1">
    <location>
        <begin position="24"/>
        <end position="173"/>
    </location>
</feature>
<dbReference type="SUPFAM" id="SSF82153">
    <property type="entry name" value="FAS1 domain"/>
    <property type="match status" value="1"/>
</dbReference>
<evidence type="ECO:0000313" key="4">
    <source>
        <dbReference type="Proteomes" id="UP000250266"/>
    </source>
</evidence>
<feature type="signal peptide" evidence="1">
    <location>
        <begin position="1"/>
        <end position="23"/>
    </location>
</feature>
<dbReference type="InterPro" id="IPR036378">
    <property type="entry name" value="FAS1_dom_sf"/>
</dbReference>
<dbReference type="Proteomes" id="UP000250266">
    <property type="component" value="Unassembled WGS sequence"/>
</dbReference>
<evidence type="ECO:0000259" key="2">
    <source>
        <dbReference type="PROSITE" id="PS50213"/>
    </source>
</evidence>
<dbReference type="AlphaFoldDB" id="A0A8E2JIB8"/>
<dbReference type="PANTHER" id="PTHR10900:SF77">
    <property type="entry name" value="FI19380P1"/>
    <property type="match status" value="1"/>
</dbReference>
<sequence length="173" mass="18045">MTMHARNKAVPIFSLCTWFTTFGLFSHSIVNHPENTTFVSYLASSNSSLDSTATTTVFVPNNAALLSPLRSNQSLSAAELGRLIGAHVIEGYAAYSPISTSGAVFMSSMGPDITISTSLDGIILVNGDAKIVPVGILIANSVIHVIDKLLFTPPSLTTPPPSAPLAVFIVAAG</sequence>
<reference evidence="3 4" key="1">
    <citation type="journal article" date="2016" name="Nat. Commun.">
        <title>Ectomycorrhizal ecology is imprinted in the genome of the dominant symbiotic fungus Cenococcum geophilum.</title>
        <authorList>
            <consortium name="DOE Joint Genome Institute"/>
            <person name="Peter M."/>
            <person name="Kohler A."/>
            <person name="Ohm R.A."/>
            <person name="Kuo A."/>
            <person name="Krutzmann J."/>
            <person name="Morin E."/>
            <person name="Arend M."/>
            <person name="Barry K.W."/>
            <person name="Binder M."/>
            <person name="Choi C."/>
            <person name="Clum A."/>
            <person name="Copeland A."/>
            <person name="Grisel N."/>
            <person name="Haridas S."/>
            <person name="Kipfer T."/>
            <person name="LaButti K."/>
            <person name="Lindquist E."/>
            <person name="Lipzen A."/>
            <person name="Maire R."/>
            <person name="Meier B."/>
            <person name="Mihaltcheva S."/>
            <person name="Molinier V."/>
            <person name="Murat C."/>
            <person name="Poggeler S."/>
            <person name="Quandt C.A."/>
            <person name="Sperisen C."/>
            <person name="Tritt A."/>
            <person name="Tisserant E."/>
            <person name="Crous P.W."/>
            <person name="Henrissat B."/>
            <person name="Nehls U."/>
            <person name="Egli S."/>
            <person name="Spatafora J.W."/>
            <person name="Grigoriev I.V."/>
            <person name="Martin F.M."/>
        </authorList>
    </citation>
    <scope>NUCLEOTIDE SEQUENCE [LARGE SCALE GENOMIC DNA]</scope>
    <source>
        <strain evidence="3 4">CBS 459.81</strain>
    </source>
</reference>
<protein>
    <recommendedName>
        <fullName evidence="2">FAS1 domain-containing protein</fullName>
    </recommendedName>
</protein>
<organism evidence="3 4">
    <name type="scientific">Lepidopterella palustris CBS 459.81</name>
    <dbReference type="NCBI Taxonomy" id="1314670"/>
    <lineage>
        <taxon>Eukaryota</taxon>
        <taxon>Fungi</taxon>
        <taxon>Dikarya</taxon>
        <taxon>Ascomycota</taxon>
        <taxon>Pezizomycotina</taxon>
        <taxon>Dothideomycetes</taxon>
        <taxon>Pleosporomycetidae</taxon>
        <taxon>Mytilinidiales</taxon>
        <taxon>Argynnaceae</taxon>
        <taxon>Lepidopterella</taxon>
    </lineage>
</organism>
<keyword evidence="4" id="KW-1185">Reference proteome</keyword>
<evidence type="ECO:0000256" key="1">
    <source>
        <dbReference type="SAM" id="SignalP"/>
    </source>
</evidence>
<feature type="domain" description="FAS1" evidence="2">
    <location>
        <begin position="22"/>
        <end position="150"/>
    </location>
</feature>
<evidence type="ECO:0000313" key="3">
    <source>
        <dbReference type="EMBL" id="OCK83568.1"/>
    </source>
</evidence>
<dbReference type="Gene3D" id="2.30.180.10">
    <property type="entry name" value="FAS1 domain"/>
    <property type="match status" value="1"/>
</dbReference>
<dbReference type="InterPro" id="IPR000782">
    <property type="entry name" value="FAS1_domain"/>
</dbReference>
<dbReference type="EMBL" id="KV744858">
    <property type="protein sequence ID" value="OCK83568.1"/>
    <property type="molecule type" value="Genomic_DNA"/>
</dbReference>
<dbReference type="InterPro" id="IPR050904">
    <property type="entry name" value="Adhesion/Biosynth-related"/>
</dbReference>
<dbReference type="PROSITE" id="PS50213">
    <property type="entry name" value="FAS1"/>
    <property type="match status" value="1"/>
</dbReference>
<proteinExistence type="predicted"/>